<protein>
    <submittedName>
        <fullName evidence="2">Rhodanese-like domain-containing protein</fullName>
    </submittedName>
</protein>
<dbReference type="Gene3D" id="3.40.250.10">
    <property type="entry name" value="Rhodanese-like domain"/>
    <property type="match status" value="1"/>
</dbReference>
<dbReference type="InterPro" id="IPR036873">
    <property type="entry name" value="Rhodanese-like_dom_sf"/>
</dbReference>
<dbReference type="Proteomes" id="UP001203207">
    <property type="component" value="Unassembled WGS sequence"/>
</dbReference>
<dbReference type="SUPFAM" id="SSF52821">
    <property type="entry name" value="Rhodanese/Cell cycle control phosphatase"/>
    <property type="match status" value="1"/>
</dbReference>
<accession>A0AAE3K9L7</accession>
<dbReference type="CDD" id="cd00158">
    <property type="entry name" value="RHOD"/>
    <property type="match status" value="1"/>
</dbReference>
<dbReference type="PANTHER" id="PTHR43031:SF16">
    <property type="entry name" value="OXIDOREDUCTASE"/>
    <property type="match status" value="1"/>
</dbReference>
<organism evidence="2 3">
    <name type="scientific">Natronocalculus amylovorans</name>
    <dbReference type="NCBI Taxonomy" id="2917812"/>
    <lineage>
        <taxon>Archaea</taxon>
        <taxon>Methanobacteriati</taxon>
        <taxon>Methanobacteriota</taxon>
        <taxon>Stenosarchaea group</taxon>
        <taxon>Halobacteria</taxon>
        <taxon>Halobacteriales</taxon>
        <taxon>Haloferacaceae</taxon>
        <taxon>Natronocalculus</taxon>
    </lineage>
</organism>
<evidence type="ECO:0000313" key="2">
    <source>
        <dbReference type="EMBL" id="MCL9818173.1"/>
    </source>
</evidence>
<dbReference type="RefSeq" id="WP_174654870.1">
    <property type="nucleotide sequence ID" value="NZ_JAKRVX010000008.1"/>
</dbReference>
<comment type="caution">
    <text evidence="2">The sequence shown here is derived from an EMBL/GenBank/DDBJ whole genome shotgun (WGS) entry which is preliminary data.</text>
</comment>
<sequence length="120" mass="13499">MSSIRPSELDDRRNADDELFILDIRPSTDFQRSSIEGSYNIPVYNALRKGDESPLRDELSAIPRDIEIIVVCKMGIVAKRATEVLTTEGYDASTLKGGMSGWSGYNRGSIGYKLRSFFWN</sequence>
<dbReference type="InterPro" id="IPR001763">
    <property type="entry name" value="Rhodanese-like_dom"/>
</dbReference>
<evidence type="ECO:0000259" key="1">
    <source>
        <dbReference type="PROSITE" id="PS50206"/>
    </source>
</evidence>
<reference evidence="2" key="1">
    <citation type="journal article" date="2022" name="Syst. Appl. Microbiol.">
        <title>Natronocalculus amylovorans gen. nov., sp. nov., and Natranaeroarchaeum aerophilus sp. nov., dominant culturable amylolytic natronoarchaea from hypersaline soda lakes in southwestern Siberia.</title>
        <authorList>
            <person name="Sorokin D.Y."/>
            <person name="Elcheninov A.G."/>
            <person name="Khizhniak T.V."/>
            <person name="Koenen M."/>
            <person name="Bale N.J."/>
            <person name="Damste J.S.S."/>
            <person name="Kublanov I.V."/>
        </authorList>
    </citation>
    <scope>NUCLEOTIDE SEQUENCE</scope>
    <source>
        <strain evidence="2">AArc-St2</strain>
    </source>
</reference>
<dbReference type="AlphaFoldDB" id="A0AAE3K9L7"/>
<dbReference type="SMART" id="SM00450">
    <property type="entry name" value="RHOD"/>
    <property type="match status" value="1"/>
</dbReference>
<feature type="domain" description="Rhodanese" evidence="1">
    <location>
        <begin position="15"/>
        <end position="111"/>
    </location>
</feature>
<proteinExistence type="predicted"/>
<reference evidence="2" key="2">
    <citation type="submission" date="2022-02" db="EMBL/GenBank/DDBJ databases">
        <authorList>
            <person name="Elcheninov A.G."/>
            <person name="Sorokin D.Y."/>
            <person name="Kublanov I.V."/>
        </authorList>
    </citation>
    <scope>NUCLEOTIDE SEQUENCE</scope>
    <source>
        <strain evidence="2">AArc-St2</strain>
    </source>
</reference>
<gene>
    <name evidence="2" type="ORF">AArcSt2_14620</name>
</gene>
<name>A0AAE3K9L7_9EURY</name>
<dbReference type="InterPro" id="IPR050229">
    <property type="entry name" value="GlpE_sulfurtransferase"/>
</dbReference>
<dbReference type="PROSITE" id="PS50206">
    <property type="entry name" value="RHODANESE_3"/>
    <property type="match status" value="1"/>
</dbReference>
<dbReference type="PANTHER" id="PTHR43031">
    <property type="entry name" value="FAD-DEPENDENT OXIDOREDUCTASE"/>
    <property type="match status" value="1"/>
</dbReference>
<evidence type="ECO:0000313" key="3">
    <source>
        <dbReference type="Proteomes" id="UP001203207"/>
    </source>
</evidence>
<dbReference type="EMBL" id="JAKRVX010000008">
    <property type="protein sequence ID" value="MCL9818173.1"/>
    <property type="molecule type" value="Genomic_DNA"/>
</dbReference>
<keyword evidence="3" id="KW-1185">Reference proteome</keyword>
<dbReference type="Pfam" id="PF00581">
    <property type="entry name" value="Rhodanese"/>
    <property type="match status" value="1"/>
</dbReference>